<keyword evidence="4" id="KW-0057">Aromatic amino acid biosynthesis</keyword>
<dbReference type="STRING" id="1278298.GCA_000428685_01113"/>
<feature type="active site" description="Proton donor/acceptor" evidence="4">
    <location>
        <position position="178"/>
    </location>
</feature>
<dbReference type="GO" id="GO:0009073">
    <property type="term" value="P:aromatic amino acid family biosynthetic process"/>
    <property type="evidence" value="ECO:0007669"/>
    <property type="project" value="UniProtKB-KW"/>
</dbReference>
<reference evidence="5 6" key="1">
    <citation type="submission" date="2018-12" db="EMBL/GenBank/DDBJ databases">
        <authorList>
            <consortium name="Pathogen Informatics"/>
        </authorList>
    </citation>
    <scope>NUCLEOTIDE SEQUENCE [LARGE SCALE GENOMIC DNA]</scope>
    <source>
        <strain evidence="5 6">NCTC11923</strain>
    </source>
</reference>
<dbReference type="InterPro" id="IPR001381">
    <property type="entry name" value="DHquinase_I"/>
</dbReference>
<dbReference type="SUPFAM" id="SSF51569">
    <property type="entry name" value="Aldolase"/>
    <property type="match status" value="1"/>
</dbReference>
<dbReference type="KEGG" id="asla:NCTC11923_00124"/>
<feature type="binding site" evidence="4">
    <location>
        <position position="24"/>
    </location>
    <ligand>
        <name>3-dehydroquinate</name>
        <dbReference type="ChEBI" id="CHEBI:32364"/>
    </ligand>
</feature>
<evidence type="ECO:0000256" key="1">
    <source>
        <dbReference type="ARBA" id="ARBA00001864"/>
    </source>
</evidence>
<comment type="function">
    <text evidence="4">Involved in the third step of the chorismate pathway, which leads to the biosynthesis of aromatic amino acids. Catalyzes the cis-dehydration of 3-dehydroquinate (DHQ) and introduces the first double bond of the aromatic ring to yield 3-dehydroshikimate.</text>
</comment>
<dbReference type="Pfam" id="PF01487">
    <property type="entry name" value="DHquinase_I"/>
    <property type="match status" value="1"/>
</dbReference>
<keyword evidence="4" id="KW-0028">Amino-acid biosynthesis</keyword>
<protein>
    <recommendedName>
        <fullName evidence="4">3-dehydroquinate dehydratase</fullName>
        <shortName evidence="4">3-dehydroquinase</shortName>
        <ecNumber evidence="4">4.2.1.10</ecNumber>
    </recommendedName>
    <alternativeName>
        <fullName evidence="4">Type I DHQase</fullName>
    </alternativeName>
    <alternativeName>
        <fullName evidence="4">Type I dehydroquinase</fullName>
        <shortName evidence="4">DHQ1</shortName>
    </alternativeName>
</protein>
<feature type="binding site" evidence="4">
    <location>
        <position position="247"/>
    </location>
    <ligand>
        <name>3-dehydroquinate</name>
        <dbReference type="ChEBI" id="CHEBI:32364"/>
    </ligand>
</feature>
<accession>A0A448K977</accession>
<dbReference type="EMBL" id="LR134363">
    <property type="protein sequence ID" value="VEG73519.1"/>
    <property type="molecule type" value="Genomic_DNA"/>
</dbReference>
<dbReference type="Proteomes" id="UP000276899">
    <property type="component" value="Chromosome"/>
</dbReference>
<comment type="catalytic activity">
    <reaction evidence="1 4">
        <text>3-dehydroquinate = 3-dehydroshikimate + H2O</text>
        <dbReference type="Rhea" id="RHEA:21096"/>
        <dbReference type="ChEBI" id="CHEBI:15377"/>
        <dbReference type="ChEBI" id="CHEBI:16630"/>
        <dbReference type="ChEBI" id="CHEBI:32364"/>
        <dbReference type="EC" id="4.2.1.10"/>
    </reaction>
</comment>
<dbReference type="PANTHER" id="PTHR43699:SF1">
    <property type="entry name" value="3-DEHYDROQUINATE DEHYDRATASE"/>
    <property type="match status" value="1"/>
</dbReference>
<keyword evidence="6" id="KW-1185">Reference proteome</keyword>
<dbReference type="HAMAP" id="MF_00214">
    <property type="entry name" value="AroD"/>
    <property type="match status" value="1"/>
</dbReference>
<comment type="subunit">
    <text evidence="4">Homodimer.</text>
</comment>
<feature type="binding site" evidence="4">
    <location>
        <position position="266"/>
    </location>
    <ligand>
        <name>3-dehydroquinate</name>
        <dbReference type="ChEBI" id="CHEBI:32364"/>
    </ligand>
</feature>
<dbReference type="GO" id="GO:0009423">
    <property type="term" value="P:chorismate biosynthetic process"/>
    <property type="evidence" value="ECO:0007669"/>
    <property type="project" value="UniProtKB-UniRule"/>
</dbReference>
<comment type="similarity">
    <text evidence="4">Belongs to the type-I 3-dehydroquinase family.</text>
</comment>
<keyword evidence="3 4" id="KW-0704">Schiff base</keyword>
<dbReference type="RefSeq" id="WP_026427884.1">
    <property type="nucleotide sequence ID" value="NZ_LR134363.1"/>
</dbReference>
<dbReference type="InterPro" id="IPR050146">
    <property type="entry name" value="Type-I_3-dehydroquinase"/>
</dbReference>
<dbReference type="GO" id="GO:0046279">
    <property type="term" value="P:3,4-dihydroxybenzoate biosynthetic process"/>
    <property type="evidence" value="ECO:0007669"/>
    <property type="project" value="UniProtKB-ARBA"/>
</dbReference>
<comment type="pathway">
    <text evidence="4">Metabolic intermediate biosynthesis; chorismate biosynthesis; chorismate from D-erythrose 4-phosphate and phosphoenolpyruvate: step 3/7.</text>
</comment>
<dbReference type="GO" id="GO:0008652">
    <property type="term" value="P:amino acid biosynthetic process"/>
    <property type="evidence" value="ECO:0007669"/>
    <property type="project" value="UniProtKB-KW"/>
</dbReference>
<feature type="active site" description="Schiff-base intermediate with substrate" evidence="4">
    <location>
        <position position="205"/>
    </location>
</feature>
<feature type="binding site" evidence="4">
    <location>
        <begin position="49"/>
        <end position="51"/>
    </location>
    <ligand>
        <name>3-dehydroquinate</name>
        <dbReference type="ChEBI" id="CHEBI:32364"/>
    </ligand>
</feature>
<evidence type="ECO:0000256" key="2">
    <source>
        <dbReference type="ARBA" id="ARBA00023239"/>
    </source>
</evidence>
<evidence type="ECO:0000313" key="5">
    <source>
        <dbReference type="EMBL" id="VEG73519.1"/>
    </source>
</evidence>
<keyword evidence="2 4" id="KW-0456">Lyase</keyword>
<proteinExistence type="inferred from homology"/>
<dbReference type="CDD" id="cd00502">
    <property type="entry name" value="DHQase_I"/>
    <property type="match status" value="1"/>
</dbReference>
<evidence type="ECO:0000256" key="3">
    <source>
        <dbReference type="ARBA" id="ARBA00023270"/>
    </source>
</evidence>
<sequence length="285" mass="27553">MKETRTLRWGGARIGAGAPAIVVSLTGPGPAEAADQARSAVAAGADVLELRLDLLDGVARALGEPTGADGSGGSGGSGEAGTAEACRAALEACLAVAGAGAPLLLTCRTRAEGGRVALPDGDYEALLLSLLEGVAGTGGTAAVAAAVAAIDVEVERGCLAAVAAAAHGLGIDVVGSFHDVVATPPDARMEAVLSAMASHGADLAKIAVMPADGADVVRLLGVGARAQARLSIPVAAISMGALGAVSRVAPVFGSALTFAVASGPASAPGQLPIEEVRRVLALLAP</sequence>
<evidence type="ECO:0000313" key="6">
    <source>
        <dbReference type="Proteomes" id="UP000276899"/>
    </source>
</evidence>
<dbReference type="EC" id="4.2.1.10" evidence="4"/>
<name>A0A448K977_9ACTO</name>
<gene>
    <name evidence="4 5" type="primary">aroD</name>
    <name evidence="5" type="ORF">NCTC11923_00124</name>
</gene>
<organism evidence="5 6">
    <name type="scientific">Actinomyces slackii</name>
    <dbReference type="NCBI Taxonomy" id="52774"/>
    <lineage>
        <taxon>Bacteria</taxon>
        <taxon>Bacillati</taxon>
        <taxon>Actinomycetota</taxon>
        <taxon>Actinomycetes</taxon>
        <taxon>Actinomycetales</taxon>
        <taxon>Actinomycetaceae</taxon>
        <taxon>Actinomyces</taxon>
    </lineage>
</organism>
<dbReference type="AlphaFoldDB" id="A0A448K977"/>
<feature type="binding site" evidence="4">
    <location>
        <position position="108"/>
    </location>
    <ligand>
        <name>3-dehydroquinate</name>
        <dbReference type="ChEBI" id="CHEBI:32364"/>
    </ligand>
</feature>
<feature type="binding site" evidence="4">
    <location>
        <position position="270"/>
    </location>
    <ligand>
        <name>3-dehydroquinate</name>
        <dbReference type="ChEBI" id="CHEBI:32364"/>
    </ligand>
</feature>
<dbReference type="Gene3D" id="3.20.20.70">
    <property type="entry name" value="Aldolase class I"/>
    <property type="match status" value="1"/>
</dbReference>
<dbReference type="InterPro" id="IPR013785">
    <property type="entry name" value="Aldolase_TIM"/>
</dbReference>
<dbReference type="UniPathway" id="UPA00053">
    <property type="reaction ID" value="UER00086"/>
</dbReference>
<evidence type="ECO:0000256" key="4">
    <source>
        <dbReference type="HAMAP-Rule" id="MF_00214"/>
    </source>
</evidence>
<dbReference type="GO" id="GO:0003855">
    <property type="term" value="F:3-dehydroquinate dehydratase activity"/>
    <property type="evidence" value="ECO:0007669"/>
    <property type="project" value="UniProtKB-UniRule"/>
</dbReference>
<dbReference type="PANTHER" id="PTHR43699">
    <property type="entry name" value="3-DEHYDROQUINATE DEHYDRATASE"/>
    <property type="match status" value="1"/>
</dbReference>